<dbReference type="GO" id="GO:0005524">
    <property type="term" value="F:ATP binding"/>
    <property type="evidence" value="ECO:0007669"/>
    <property type="project" value="UniProtKB-KW"/>
</dbReference>
<feature type="domain" description="Helicase C-terminal" evidence="8">
    <location>
        <begin position="1"/>
        <end position="58"/>
    </location>
</feature>
<evidence type="ECO:0000313" key="9">
    <source>
        <dbReference type="EMBL" id="MCY1008601.1"/>
    </source>
</evidence>
<dbReference type="GO" id="GO:0009409">
    <property type="term" value="P:response to cold"/>
    <property type="evidence" value="ECO:0007669"/>
    <property type="project" value="TreeGrafter"/>
</dbReference>
<accession>A0A9X3EZ19</accession>
<feature type="region of interest" description="Disordered" evidence="7">
    <location>
        <begin position="209"/>
        <end position="238"/>
    </location>
</feature>
<dbReference type="PANTHER" id="PTHR47963">
    <property type="entry name" value="DEAD-BOX ATP-DEPENDENT RNA HELICASE 47, MITOCHONDRIAL"/>
    <property type="match status" value="1"/>
</dbReference>
<dbReference type="GO" id="GO:0016787">
    <property type="term" value="F:hydrolase activity"/>
    <property type="evidence" value="ECO:0007669"/>
    <property type="project" value="UniProtKB-KW"/>
</dbReference>
<dbReference type="Pfam" id="PF25399">
    <property type="entry name" value="DeaD_dimer"/>
    <property type="match status" value="1"/>
</dbReference>
<evidence type="ECO:0000256" key="1">
    <source>
        <dbReference type="ARBA" id="ARBA00012552"/>
    </source>
</evidence>
<sequence length="238" mass="26566">MPTDPESYVHRIGRTGRAGRSGEAILFVSPRERGLLRMIERATRQPITAMELPTVKMVNDVRLARFKQQIRDSIAGGGLEPFQNAIEELEREDNIPALEIAAALAKLVRKGEPFLLAPERREPEERPPPRGPEPGMAAYRVEVGHLNGLRPGNLVGAIANEARLTSKQIGRIDIQKDHTFVELPAELSDEVLQHLKKVWVAGGQLRITRDGEEPDDAGKRPVKRNLLRGRLFGKPRKP</sequence>
<feature type="compositionally biased region" description="Basic and acidic residues" evidence="7">
    <location>
        <begin position="209"/>
        <end position="219"/>
    </location>
</feature>
<dbReference type="CDD" id="cd12499">
    <property type="entry name" value="RRM_EcCsdA_like"/>
    <property type="match status" value="1"/>
</dbReference>
<keyword evidence="10" id="KW-1185">Reference proteome</keyword>
<dbReference type="InterPro" id="IPR034415">
    <property type="entry name" value="CsdA_RRM"/>
</dbReference>
<evidence type="ECO:0000256" key="3">
    <source>
        <dbReference type="ARBA" id="ARBA00022741"/>
    </source>
</evidence>
<dbReference type="PROSITE" id="PS51194">
    <property type="entry name" value="HELICASE_CTER"/>
    <property type="match status" value="1"/>
</dbReference>
<dbReference type="InterPro" id="IPR057325">
    <property type="entry name" value="DeaD_dimer"/>
</dbReference>
<gene>
    <name evidence="9" type="ORF">OV079_24170</name>
</gene>
<dbReference type="InterPro" id="IPR027417">
    <property type="entry name" value="P-loop_NTPase"/>
</dbReference>
<reference evidence="9" key="1">
    <citation type="submission" date="2022-11" db="EMBL/GenBank/DDBJ databases">
        <title>Minimal conservation of predation-associated metabolite biosynthetic gene clusters underscores biosynthetic potential of Myxococcota including descriptions for ten novel species: Archangium lansinium sp. nov., Myxococcus landrumus sp. nov., Nannocystis bai.</title>
        <authorList>
            <person name="Ahearne A."/>
            <person name="Stevens C."/>
            <person name="Phillips K."/>
        </authorList>
    </citation>
    <scope>NUCLEOTIDE SEQUENCE</scope>
    <source>
        <strain evidence="9">Na p29</strain>
    </source>
</reference>
<dbReference type="GO" id="GO:0003724">
    <property type="term" value="F:RNA helicase activity"/>
    <property type="evidence" value="ECO:0007669"/>
    <property type="project" value="UniProtKB-EC"/>
</dbReference>
<evidence type="ECO:0000256" key="5">
    <source>
        <dbReference type="ARBA" id="ARBA00022806"/>
    </source>
</evidence>
<comment type="caution">
    <text evidence="9">The sequence shown here is derived from an EMBL/GenBank/DDBJ whole genome shotgun (WGS) entry which is preliminary data.</text>
</comment>
<evidence type="ECO:0000256" key="4">
    <source>
        <dbReference type="ARBA" id="ARBA00022801"/>
    </source>
</evidence>
<keyword evidence="6" id="KW-0067">ATP-binding</keyword>
<keyword evidence="2" id="KW-0963">Cytoplasm</keyword>
<dbReference type="EMBL" id="JAPNKE010000002">
    <property type="protein sequence ID" value="MCY1008601.1"/>
    <property type="molecule type" value="Genomic_DNA"/>
</dbReference>
<protein>
    <recommendedName>
        <fullName evidence="1">RNA helicase</fullName>
        <ecNumber evidence="1">3.6.4.13</ecNumber>
    </recommendedName>
</protein>
<dbReference type="GO" id="GO:0033592">
    <property type="term" value="F:RNA strand annealing activity"/>
    <property type="evidence" value="ECO:0007669"/>
    <property type="project" value="TreeGrafter"/>
</dbReference>
<dbReference type="Gene3D" id="3.40.50.300">
    <property type="entry name" value="P-loop containing nucleotide triphosphate hydrolases"/>
    <property type="match status" value="1"/>
</dbReference>
<evidence type="ECO:0000256" key="7">
    <source>
        <dbReference type="SAM" id="MobiDB-lite"/>
    </source>
</evidence>
<evidence type="ECO:0000256" key="2">
    <source>
        <dbReference type="ARBA" id="ARBA00022490"/>
    </source>
</evidence>
<dbReference type="InterPro" id="IPR005580">
    <property type="entry name" value="DbpA/CsdA_RNA-bd_dom"/>
</dbReference>
<keyword evidence="3" id="KW-0547">Nucleotide-binding</keyword>
<dbReference type="Pfam" id="PF03880">
    <property type="entry name" value="DbpA"/>
    <property type="match status" value="1"/>
</dbReference>
<dbReference type="InterPro" id="IPR050547">
    <property type="entry name" value="DEAD_box_RNA_helicases"/>
</dbReference>
<keyword evidence="5" id="KW-0347">Helicase</keyword>
<dbReference type="GO" id="GO:0005829">
    <property type="term" value="C:cytosol"/>
    <property type="evidence" value="ECO:0007669"/>
    <property type="project" value="TreeGrafter"/>
</dbReference>
<feature type="compositionally biased region" description="Basic residues" evidence="7">
    <location>
        <begin position="220"/>
        <end position="238"/>
    </location>
</feature>
<dbReference type="Gene3D" id="3.30.70.330">
    <property type="match status" value="1"/>
</dbReference>
<name>A0A9X3EZ19_9BACT</name>
<dbReference type="Proteomes" id="UP001150924">
    <property type="component" value="Unassembled WGS sequence"/>
</dbReference>
<dbReference type="SUPFAM" id="SSF52540">
    <property type="entry name" value="P-loop containing nucleoside triphosphate hydrolases"/>
    <property type="match status" value="1"/>
</dbReference>
<proteinExistence type="predicted"/>
<keyword evidence="4" id="KW-0378">Hydrolase</keyword>
<dbReference type="GO" id="GO:0005840">
    <property type="term" value="C:ribosome"/>
    <property type="evidence" value="ECO:0007669"/>
    <property type="project" value="TreeGrafter"/>
</dbReference>
<evidence type="ECO:0000256" key="6">
    <source>
        <dbReference type="ARBA" id="ARBA00022840"/>
    </source>
</evidence>
<dbReference type="AlphaFoldDB" id="A0A9X3EZ19"/>
<dbReference type="InterPro" id="IPR001650">
    <property type="entry name" value="Helicase_C-like"/>
</dbReference>
<dbReference type="EC" id="3.6.4.13" evidence="1"/>
<dbReference type="PANTHER" id="PTHR47963:SF8">
    <property type="entry name" value="ATP-DEPENDENT RNA HELICASE DEAD"/>
    <property type="match status" value="1"/>
</dbReference>
<dbReference type="InterPro" id="IPR012677">
    <property type="entry name" value="Nucleotide-bd_a/b_plait_sf"/>
</dbReference>
<evidence type="ECO:0000313" key="10">
    <source>
        <dbReference type="Proteomes" id="UP001150924"/>
    </source>
</evidence>
<evidence type="ECO:0000259" key="8">
    <source>
        <dbReference type="PROSITE" id="PS51194"/>
    </source>
</evidence>
<organism evidence="9 10">
    <name type="scientific">Nannocystis pusilla</name>
    <dbReference type="NCBI Taxonomy" id="889268"/>
    <lineage>
        <taxon>Bacteria</taxon>
        <taxon>Pseudomonadati</taxon>
        <taxon>Myxococcota</taxon>
        <taxon>Polyangia</taxon>
        <taxon>Nannocystales</taxon>
        <taxon>Nannocystaceae</taxon>
        <taxon>Nannocystis</taxon>
    </lineage>
</organism>